<accession>A0A0A8Z9D2</accession>
<reference evidence="1" key="2">
    <citation type="journal article" date="2015" name="Data Brief">
        <title>Shoot transcriptome of the giant reed, Arundo donax.</title>
        <authorList>
            <person name="Barrero R.A."/>
            <person name="Guerrero F.D."/>
            <person name="Moolhuijzen P."/>
            <person name="Goolsby J.A."/>
            <person name="Tidwell J."/>
            <person name="Bellgard S.E."/>
            <person name="Bellgard M.I."/>
        </authorList>
    </citation>
    <scope>NUCLEOTIDE SEQUENCE</scope>
    <source>
        <tissue evidence="1">Shoot tissue taken approximately 20 cm above the soil surface</tissue>
    </source>
</reference>
<reference evidence="1" key="1">
    <citation type="submission" date="2014-09" db="EMBL/GenBank/DDBJ databases">
        <authorList>
            <person name="Magalhaes I.L.F."/>
            <person name="Oliveira U."/>
            <person name="Santos F.R."/>
            <person name="Vidigal T.H.D.A."/>
            <person name="Brescovit A.D."/>
            <person name="Santos A.J."/>
        </authorList>
    </citation>
    <scope>NUCLEOTIDE SEQUENCE</scope>
    <source>
        <tissue evidence="1">Shoot tissue taken approximately 20 cm above the soil surface</tissue>
    </source>
</reference>
<organism evidence="1">
    <name type="scientific">Arundo donax</name>
    <name type="common">Giant reed</name>
    <name type="synonym">Donax arundinaceus</name>
    <dbReference type="NCBI Taxonomy" id="35708"/>
    <lineage>
        <taxon>Eukaryota</taxon>
        <taxon>Viridiplantae</taxon>
        <taxon>Streptophyta</taxon>
        <taxon>Embryophyta</taxon>
        <taxon>Tracheophyta</taxon>
        <taxon>Spermatophyta</taxon>
        <taxon>Magnoliopsida</taxon>
        <taxon>Liliopsida</taxon>
        <taxon>Poales</taxon>
        <taxon>Poaceae</taxon>
        <taxon>PACMAD clade</taxon>
        <taxon>Arundinoideae</taxon>
        <taxon>Arundineae</taxon>
        <taxon>Arundo</taxon>
    </lineage>
</organism>
<evidence type="ECO:0000313" key="1">
    <source>
        <dbReference type="EMBL" id="JAD35416.1"/>
    </source>
</evidence>
<name>A0A0A8Z9D2_ARUDO</name>
<protein>
    <submittedName>
        <fullName evidence="1">Uncharacterized protein</fullName>
    </submittedName>
</protein>
<sequence>MRTLLLFHFIHDRRVAIHCSDHRITGSIEMVPLLLRYPAYWGSLVTY</sequence>
<dbReference type="EMBL" id="GBRH01262479">
    <property type="protein sequence ID" value="JAD35416.1"/>
    <property type="molecule type" value="Transcribed_RNA"/>
</dbReference>
<dbReference type="AlphaFoldDB" id="A0A0A8Z9D2"/>
<proteinExistence type="predicted"/>